<sequence>MRAGLTLAQIQQLPAVVDLVTAGRALGLGRTKAYQLARAGQFPCRVIRIGKSYLVPTTGLLALLDARGGDTEEDTDG</sequence>
<dbReference type="Pfam" id="PF12728">
    <property type="entry name" value="HTH_17"/>
    <property type="match status" value="1"/>
</dbReference>
<name>A0ABP6MLK7_9ACTN</name>
<keyword evidence="3" id="KW-1185">Reference proteome</keyword>
<comment type="caution">
    <text evidence="2">The sequence shown here is derived from an EMBL/GenBank/DDBJ whole genome shotgun (WGS) entry which is preliminary data.</text>
</comment>
<dbReference type="Proteomes" id="UP001500320">
    <property type="component" value="Unassembled WGS sequence"/>
</dbReference>
<protein>
    <submittedName>
        <fullName evidence="2">Helix-turn-helix domain-containing protein</fullName>
    </submittedName>
</protein>
<accession>A0ABP6MLK7</accession>
<dbReference type="InterPro" id="IPR041657">
    <property type="entry name" value="HTH_17"/>
</dbReference>
<dbReference type="EMBL" id="BAAAUT010000004">
    <property type="protein sequence ID" value="GAA3118558.1"/>
    <property type="molecule type" value="Genomic_DNA"/>
</dbReference>
<evidence type="ECO:0000259" key="1">
    <source>
        <dbReference type="Pfam" id="PF12728"/>
    </source>
</evidence>
<proteinExistence type="predicted"/>
<evidence type="ECO:0000313" key="2">
    <source>
        <dbReference type="EMBL" id="GAA3118558.1"/>
    </source>
</evidence>
<evidence type="ECO:0000313" key="3">
    <source>
        <dbReference type="Proteomes" id="UP001500320"/>
    </source>
</evidence>
<reference evidence="3" key="1">
    <citation type="journal article" date="2019" name="Int. J. Syst. Evol. Microbiol.">
        <title>The Global Catalogue of Microorganisms (GCM) 10K type strain sequencing project: providing services to taxonomists for standard genome sequencing and annotation.</title>
        <authorList>
            <consortium name="The Broad Institute Genomics Platform"/>
            <consortium name="The Broad Institute Genome Sequencing Center for Infectious Disease"/>
            <person name="Wu L."/>
            <person name="Ma J."/>
        </authorList>
    </citation>
    <scope>NUCLEOTIDE SEQUENCE [LARGE SCALE GENOMIC DNA]</scope>
    <source>
        <strain evidence="3">JCM 9373</strain>
    </source>
</reference>
<feature type="domain" description="Helix-turn-helix" evidence="1">
    <location>
        <begin position="25"/>
        <end position="67"/>
    </location>
</feature>
<organism evidence="2 3">
    <name type="scientific">Planomonospora alba</name>
    <dbReference type="NCBI Taxonomy" id="161354"/>
    <lineage>
        <taxon>Bacteria</taxon>
        <taxon>Bacillati</taxon>
        <taxon>Actinomycetota</taxon>
        <taxon>Actinomycetes</taxon>
        <taxon>Streptosporangiales</taxon>
        <taxon>Streptosporangiaceae</taxon>
        <taxon>Planomonospora</taxon>
    </lineage>
</organism>
<gene>
    <name evidence="2" type="ORF">GCM10010466_06870</name>
</gene>
<dbReference type="RefSeq" id="WP_344855781.1">
    <property type="nucleotide sequence ID" value="NZ_BAAAUT010000004.1"/>
</dbReference>